<feature type="compositionally biased region" description="Low complexity" evidence="2">
    <location>
        <begin position="1"/>
        <end position="14"/>
    </location>
</feature>
<evidence type="ECO:0000256" key="2">
    <source>
        <dbReference type="SAM" id="MobiDB-lite"/>
    </source>
</evidence>
<comment type="caution">
    <text evidence="3">The sequence shown here is derived from an EMBL/GenBank/DDBJ whole genome shotgun (WGS) entry which is preliminary data.</text>
</comment>
<evidence type="ECO:0000256" key="1">
    <source>
        <dbReference type="SAM" id="Coils"/>
    </source>
</evidence>
<accession>A0ABR1MSK5</accession>
<sequence>MAQSQSQSQSQQNQRNIREQCSKSQASYASHPGTILSDTDNVKQYFLGISTAAELSDSPFPWSASPVAMAEIWRWMARANFSADVPACGCADLFRIFNIHDESDVYPWNVKELLQQDLLNRLLEELEFFKLPEVGVVDGQGRWVPRVVQQWDRRCWDPAKCHELVHLNQMNAEERRQAQARQDVREAQAAAQALEQDMMAAIDAQTRLWGRLPGSLRQRVPDFAQTSVAEAGPPIQALLSTIDGLSCEVAAQAKDATHAIAMWAVAVARVESLKGDMERSNM</sequence>
<keyword evidence="4" id="KW-1185">Reference proteome</keyword>
<proteinExistence type="predicted"/>
<evidence type="ECO:0000313" key="3">
    <source>
        <dbReference type="EMBL" id="KAK7605913.1"/>
    </source>
</evidence>
<reference evidence="3 4" key="1">
    <citation type="submission" date="2024-04" db="EMBL/GenBank/DDBJ databases">
        <title>Phyllosticta paracitricarpa is synonymous to the EU quarantine fungus P. citricarpa based on phylogenomic analyses.</title>
        <authorList>
            <consortium name="Lawrence Berkeley National Laboratory"/>
            <person name="Van ingen-buijs V.A."/>
            <person name="Van westerhoven A.C."/>
            <person name="Haridas S."/>
            <person name="Skiadas P."/>
            <person name="Martin F."/>
            <person name="Groenewald J.Z."/>
            <person name="Crous P.W."/>
            <person name="Seidl M.F."/>
        </authorList>
    </citation>
    <scope>NUCLEOTIDE SEQUENCE [LARGE SCALE GENOMIC DNA]</scope>
    <source>
        <strain evidence="3 4">CBS 141358</strain>
    </source>
</reference>
<protein>
    <submittedName>
        <fullName evidence="3">Uncharacterized protein</fullName>
    </submittedName>
</protein>
<organism evidence="3 4">
    <name type="scientific">Phyllosticta paracitricarpa</name>
    <dbReference type="NCBI Taxonomy" id="2016321"/>
    <lineage>
        <taxon>Eukaryota</taxon>
        <taxon>Fungi</taxon>
        <taxon>Dikarya</taxon>
        <taxon>Ascomycota</taxon>
        <taxon>Pezizomycotina</taxon>
        <taxon>Dothideomycetes</taxon>
        <taxon>Dothideomycetes incertae sedis</taxon>
        <taxon>Botryosphaeriales</taxon>
        <taxon>Phyllostictaceae</taxon>
        <taxon>Phyllosticta</taxon>
    </lineage>
</organism>
<name>A0ABR1MSK5_9PEZI</name>
<keyword evidence="1" id="KW-0175">Coiled coil</keyword>
<feature type="region of interest" description="Disordered" evidence="2">
    <location>
        <begin position="1"/>
        <end position="25"/>
    </location>
</feature>
<dbReference type="EMBL" id="JBBPBF010000061">
    <property type="protein sequence ID" value="KAK7605913.1"/>
    <property type="molecule type" value="Genomic_DNA"/>
</dbReference>
<dbReference type="Proteomes" id="UP001367316">
    <property type="component" value="Unassembled WGS sequence"/>
</dbReference>
<gene>
    <name evidence="3" type="ORF">JOL62DRAFT_588649</name>
</gene>
<evidence type="ECO:0000313" key="4">
    <source>
        <dbReference type="Proteomes" id="UP001367316"/>
    </source>
</evidence>
<feature type="coiled-coil region" evidence="1">
    <location>
        <begin position="170"/>
        <end position="204"/>
    </location>
</feature>